<dbReference type="RefSeq" id="WP_092403866.1">
    <property type="nucleotide sequence ID" value="NZ_FOVF01000001.1"/>
</dbReference>
<dbReference type="CDD" id="cd00060">
    <property type="entry name" value="FHA"/>
    <property type="match status" value="1"/>
</dbReference>
<reference evidence="3 4" key="1">
    <citation type="submission" date="2016-10" db="EMBL/GenBank/DDBJ databases">
        <authorList>
            <person name="de Groot N.N."/>
        </authorList>
    </citation>
    <scope>NUCLEOTIDE SEQUENCE [LARGE SCALE GENOMIC DNA]</scope>
    <source>
        <strain evidence="3 4">CGMCC 1.7659</strain>
    </source>
</reference>
<evidence type="ECO:0000256" key="2">
    <source>
        <dbReference type="SAM" id="Phobius"/>
    </source>
</evidence>
<evidence type="ECO:0000313" key="3">
    <source>
        <dbReference type="EMBL" id="SFM95066.1"/>
    </source>
</evidence>
<dbReference type="Gene3D" id="3.90.10.10">
    <property type="entry name" value="Cytochrome C3"/>
    <property type="match status" value="3"/>
</dbReference>
<dbReference type="AlphaFoldDB" id="A0A1I4V1M2"/>
<dbReference type="Proteomes" id="UP000198575">
    <property type="component" value="Unassembled WGS sequence"/>
</dbReference>
<dbReference type="PANTHER" id="PTHR35038">
    <property type="entry name" value="DISSIMILATORY SULFITE REDUCTASE SIRA"/>
    <property type="match status" value="1"/>
</dbReference>
<accession>A0A1I4V1M2</accession>
<proteinExistence type="predicted"/>
<dbReference type="CDD" id="cd08168">
    <property type="entry name" value="Cytochrom_C3"/>
    <property type="match status" value="2"/>
</dbReference>
<organism evidence="3 4">
    <name type="scientific">Dokdonella immobilis</name>
    <dbReference type="NCBI Taxonomy" id="578942"/>
    <lineage>
        <taxon>Bacteria</taxon>
        <taxon>Pseudomonadati</taxon>
        <taxon>Pseudomonadota</taxon>
        <taxon>Gammaproteobacteria</taxon>
        <taxon>Lysobacterales</taxon>
        <taxon>Rhodanobacteraceae</taxon>
        <taxon>Dokdonella</taxon>
    </lineage>
</organism>
<dbReference type="SUPFAM" id="SSF48695">
    <property type="entry name" value="Multiheme cytochromes"/>
    <property type="match status" value="2"/>
</dbReference>
<keyword evidence="4" id="KW-1185">Reference proteome</keyword>
<evidence type="ECO:0000313" key="4">
    <source>
        <dbReference type="Proteomes" id="UP000198575"/>
    </source>
</evidence>
<dbReference type="InterPro" id="IPR036280">
    <property type="entry name" value="Multihaem_cyt_sf"/>
</dbReference>
<gene>
    <name evidence="3" type="ORF">SAMN05216289_10127</name>
</gene>
<keyword evidence="2" id="KW-0472">Membrane</keyword>
<keyword evidence="2" id="KW-0812">Transmembrane</keyword>
<feature type="transmembrane region" description="Helical" evidence="2">
    <location>
        <begin position="143"/>
        <end position="163"/>
    </location>
</feature>
<sequence length="559" mass="60990">MRWLIRRVLKKGKSSISYEDDTHYGEILTIGRASDQAIFLPDLRAALNHASVTAIGNGQYRVESLIIAGIRVNGEITYSITVGAGAVIELGSTRLTLLDARGDYDAAVEVSSIDKSEQAAILSKRKKPTSLSETWISKRWPSWLGFIVVLVLGLLLPAATHVVPGLNTVLRYSPLPSTQFWNPGEIDAAHQFFATDCTRCHQHAFLMVRDTACTSCHVKTKAHADPAKFNIPALGDARCGTCHQDHNGQRGMISKDQRLCADCHADLKDRTRGASQIADIADFGDAHPQFHVNLPGWTAAGEFMPKSMPWASGLKENSGLKFNHEKHLKTDGLNTPNGRKVLTCENCHQTDAAGAAMKPIAFETMCHECHQLGFDTLAPDREVPHANVEAVTYTLDEFYARRGLEGGYADARAPTIVQERRRPGSPPLSRQEQVEALAWARDRAREAARTLFTGKACVTCHSISPPTAGESTWRVAPVRVSGIWYVDANFVHSKHETKACVDCHAGASTSQASNDLLIPGIENCRECHGGAHASGKVASTCIACHAYHRSPLLTLDKQP</sequence>
<keyword evidence="1" id="KW-0732">Signal</keyword>
<dbReference type="STRING" id="578942.SAMN05216289_10127"/>
<dbReference type="SUPFAM" id="SSF49879">
    <property type="entry name" value="SMAD/FHA domain"/>
    <property type="match status" value="1"/>
</dbReference>
<dbReference type="Gene3D" id="2.60.200.20">
    <property type="match status" value="1"/>
</dbReference>
<evidence type="ECO:0000256" key="1">
    <source>
        <dbReference type="ARBA" id="ARBA00022729"/>
    </source>
</evidence>
<dbReference type="InterPro" id="IPR051829">
    <property type="entry name" value="Multiheme_Cytochr_ET"/>
</dbReference>
<name>A0A1I4V1M2_9GAMM</name>
<dbReference type="InterPro" id="IPR008984">
    <property type="entry name" value="SMAD_FHA_dom_sf"/>
</dbReference>
<dbReference type="OrthoDB" id="9814800at2"/>
<dbReference type="EMBL" id="FOVF01000001">
    <property type="protein sequence ID" value="SFM95066.1"/>
    <property type="molecule type" value="Genomic_DNA"/>
</dbReference>
<keyword evidence="2" id="KW-1133">Transmembrane helix</keyword>
<protein>
    <submittedName>
        <fullName evidence="3">Doubled CXXCH domain-containing protein</fullName>
    </submittedName>
</protein>